<protein>
    <recommendedName>
        <fullName evidence="2">arginyltransferase</fullName>
        <ecNumber evidence="2">2.3.2.8</ecNumber>
    </recommendedName>
</protein>
<sequence length="645" mass="72239">MGDGASSSGSRGGRGAGHSRGETVVADLGRRKSSCGYCKSSDYTSVSHGLWAYSITVDDYQDLLDRGWRRSGSHMYKPEMERTCCPSYTIRLKAADFVTSKDQERVLKRMQRFLDGKLDLKRSDQVKDEACFLGAVCSLVKSASSEMAIESPIKGDITKEDEYVHYLSKKIDDAVNTCICSDFLSAVELPKANVKKLKPQAKKKLAHLSGDLLYTSNISFQIVAVLKRHQLAQGNGSQLDVSTSGSSQSKVTLGLSPTVVAEKLADTINLQGNLSGMTINACNGYLNFCSASKGVESEVVRSSVSAQAEPSKDNEVDGKCCQLASGQTHTRRRLEIRMKKSAFDPEEYDLYRRYQVAVHKDNPTDVTESQYKRFLVDTPLVFVPSHSNSTTVPTCGFGSFHQQYRIDGKLVAVGVVDILPRCLSSKYLFWDPELAFLSLGKYSALKEIDWVKQTAVNWPSLQYYYLGYYIHSCSKMRYKAAYCPSELLCPLRFEWVPFTVARPLLDWKSYVILSDYASLQNEASSTFQLPENVNQPPLHDVHHQGHTGFPNDEDREMEIDFEDHESETDEESDPETRDVLLTLDVNNVTLEVNGFRVKFKDLRRVFGPIPKKNMDALELQLRRFANVVGTVLADRMVYNLTPSSP</sequence>
<dbReference type="PANTHER" id="PTHR21367">
    <property type="entry name" value="ARGININE-TRNA-PROTEIN TRANSFERASE 1"/>
    <property type="match status" value="1"/>
</dbReference>
<dbReference type="PIRSF" id="PIRSF037207">
    <property type="entry name" value="ATE1_euk"/>
    <property type="match status" value="1"/>
</dbReference>
<dbReference type="SUPFAM" id="SSF55729">
    <property type="entry name" value="Acyl-CoA N-acyltransferases (Nat)"/>
    <property type="match status" value="1"/>
</dbReference>
<keyword evidence="10" id="KW-1185">Reference proteome</keyword>
<dbReference type="GO" id="GO:0005737">
    <property type="term" value="C:cytoplasm"/>
    <property type="evidence" value="ECO:0007669"/>
    <property type="project" value="TreeGrafter"/>
</dbReference>
<keyword evidence="5" id="KW-0012">Acyltransferase</keyword>
<dbReference type="PANTHER" id="PTHR21367:SF1">
    <property type="entry name" value="ARGINYL-TRNA--PROTEIN TRANSFERASE 1"/>
    <property type="match status" value="1"/>
</dbReference>
<evidence type="ECO:0000259" key="8">
    <source>
        <dbReference type="Pfam" id="PF04377"/>
    </source>
</evidence>
<feature type="region of interest" description="Disordered" evidence="6">
    <location>
        <begin position="1"/>
        <end position="23"/>
    </location>
</feature>
<dbReference type="InterPro" id="IPR016181">
    <property type="entry name" value="Acyl_CoA_acyltransferase"/>
</dbReference>
<dbReference type="Pfam" id="PF04377">
    <property type="entry name" value="ATE_C"/>
    <property type="match status" value="1"/>
</dbReference>
<comment type="similarity">
    <text evidence="1">Belongs to the R-transferase family.</text>
</comment>
<dbReference type="AlphaFoldDB" id="A0A843U2C8"/>
<dbReference type="InterPro" id="IPR030700">
    <property type="entry name" value="N-end_Aminoacyl_Trfase"/>
</dbReference>
<keyword evidence="3" id="KW-0808">Transferase</keyword>
<reference evidence="9" key="1">
    <citation type="submission" date="2017-07" db="EMBL/GenBank/DDBJ databases">
        <title>Taro Niue Genome Assembly and Annotation.</title>
        <authorList>
            <person name="Atibalentja N."/>
            <person name="Keating K."/>
            <person name="Fields C.J."/>
        </authorList>
    </citation>
    <scope>NUCLEOTIDE SEQUENCE</scope>
    <source>
        <strain evidence="9">Niue_2</strain>
        <tissue evidence="9">Leaf</tissue>
    </source>
</reference>
<dbReference type="InterPro" id="IPR017137">
    <property type="entry name" value="Arg-tRNA-P_Trfase_1_euk"/>
</dbReference>
<keyword evidence="4" id="KW-0833">Ubl conjugation pathway</keyword>
<organism evidence="9 10">
    <name type="scientific">Colocasia esculenta</name>
    <name type="common">Wild taro</name>
    <name type="synonym">Arum esculentum</name>
    <dbReference type="NCBI Taxonomy" id="4460"/>
    <lineage>
        <taxon>Eukaryota</taxon>
        <taxon>Viridiplantae</taxon>
        <taxon>Streptophyta</taxon>
        <taxon>Embryophyta</taxon>
        <taxon>Tracheophyta</taxon>
        <taxon>Spermatophyta</taxon>
        <taxon>Magnoliopsida</taxon>
        <taxon>Liliopsida</taxon>
        <taxon>Araceae</taxon>
        <taxon>Aroideae</taxon>
        <taxon>Colocasieae</taxon>
        <taxon>Colocasia</taxon>
    </lineage>
</organism>
<comment type="caution">
    <text evidence="9">The sequence shown here is derived from an EMBL/GenBank/DDBJ whole genome shotgun (WGS) entry which is preliminary data.</text>
</comment>
<name>A0A843U2C8_COLES</name>
<evidence type="ECO:0000259" key="7">
    <source>
        <dbReference type="Pfam" id="PF04376"/>
    </source>
</evidence>
<gene>
    <name evidence="9" type="ORF">Taro_010199</name>
</gene>
<dbReference type="EC" id="2.3.2.8" evidence="2"/>
<accession>A0A843U2C8</accession>
<evidence type="ECO:0000313" key="9">
    <source>
        <dbReference type="EMBL" id="MQL77778.1"/>
    </source>
</evidence>
<proteinExistence type="inferred from homology"/>
<evidence type="ECO:0000256" key="1">
    <source>
        <dbReference type="ARBA" id="ARBA00009991"/>
    </source>
</evidence>
<feature type="domain" description="N-end aminoacyl transferase N-terminal" evidence="7">
    <location>
        <begin position="33"/>
        <end position="105"/>
    </location>
</feature>
<feature type="region of interest" description="Disordered" evidence="6">
    <location>
        <begin position="529"/>
        <end position="553"/>
    </location>
</feature>
<evidence type="ECO:0000256" key="5">
    <source>
        <dbReference type="ARBA" id="ARBA00023315"/>
    </source>
</evidence>
<dbReference type="EMBL" id="NMUH01000367">
    <property type="protein sequence ID" value="MQL77778.1"/>
    <property type="molecule type" value="Genomic_DNA"/>
</dbReference>
<feature type="domain" description="N-end rule aminoacyl transferase C-terminal" evidence="8">
    <location>
        <begin position="346"/>
        <end position="489"/>
    </location>
</feature>
<evidence type="ECO:0000256" key="6">
    <source>
        <dbReference type="SAM" id="MobiDB-lite"/>
    </source>
</evidence>
<dbReference type="GO" id="GO:0004057">
    <property type="term" value="F:arginyl-tRNA--protein transferase activity"/>
    <property type="evidence" value="ECO:0007669"/>
    <property type="project" value="UniProtKB-EC"/>
</dbReference>
<evidence type="ECO:0000256" key="2">
    <source>
        <dbReference type="ARBA" id="ARBA00012025"/>
    </source>
</evidence>
<evidence type="ECO:0000256" key="4">
    <source>
        <dbReference type="ARBA" id="ARBA00022786"/>
    </source>
</evidence>
<evidence type="ECO:0000313" key="10">
    <source>
        <dbReference type="Proteomes" id="UP000652761"/>
    </source>
</evidence>
<evidence type="ECO:0000256" key="3">
    <source>
        <dbReference type="ARBA" id="ARBA00022679"/>
    </source>
</evidence>
<dbReference type="InterPro" id="IPR007472">
    <property type="entry name" value="N-end_Aminoacyl_Trfase_C"/>
</dbReference>
<dbReference type="InterPro" id="IPR007471">
    <property type="entry name" value="N-end_Aminoacyl_Trfase_N"/>
</dbReference>
<dbReference type="Proteomes" id="UP000652761">
    <property type="component" value="Unassembled WGS sequence"/>
</dbReference>
<dbReference type="OrthoDB" id="74183at2759"/>
<dbReference type="Pfam" id="PF04376">
    <property type="entry name" value="ATE_N"/>
    <property type="match status" value="1"/>
</dbReference>